<dbReference type="Gene3D" id="1.10.10.10">
    <property type="entry name" value="Winged helix-like DNA-binding domain superfamily/Winged helix DNA-binding domain"/>
    <property type="match status" value="1"/>
</dbReference>
<dbReference type="InterPro" id="IPR036388">
    <property type="entry name" value="WH-like_DNA-bd_sf"/>
</dbReference>
<keyword evidence="5" id="KW-1185">Reference proteome</keyword>
<sequence length="373" mass="40887">MQAPSIESLRHELALSLIPKIGPSIYRGILAHAGSVEEFFAWKFGKASKITRVTKSLWEAIQNKDTYLRKADEIIQSTDKKGIRILTLARPEFPGRLKLMEDAPMVLYAKGNFDLHPLRTVAIVGTRKATEYGRSITRKIIEDLAVYQPTIISGLAYGIDIEAHRASLGAGIPTLGIMGSAIDQIYPAAHKATAQAMLENGGILSEFSPGSEMHPTNFPKRNRIIAGLSDAIIVVEAAQKGGALITAEIAYSYNREVFAVPGNLMSPYSEGCNNLIQTLKAGIYTGPKVLEESLSWSKDNFAENKPTSKSLDLSKYQGDEKKVLGFLIEKTELEIDQLAFLSDISISTLAMILLNLEFDGVIKSLPGKKYRLC</sequence>
<dbReference type="RefSeq" id="WP_234861046.1">
    <property type="nucleotide sequence ID" value="NZ_JAKEVZ010000005.1"/>
</dbReference>
<accession>A0ABS9BTI4</accession>
<dbReference type="PANTHER" id="PTHR43022">
    <property type="entry name" value="PROTEIN SMF"/>
    <property type="match status" value="1"/>
</dbReference>
<dbReference type="InterPro" id="IPR041614">
    <property type="entry name" value="DprA_WH"/>
</dbReference>
<evidence type="ECO:0000313" key="5">
    <source>
        <dbReference type="Proteomes" id="UP001201449"/>
    </source>
</evidence>
<gene>
    <name evidence="4" type="primary">dprA</name>
    <name evidence="4" type="ORF">L0U89_07935</name>
</gene>
<dbReference type="NCBIfam" id="TIGR00732">
    <property type="entry name" value="dprA"/>
    <property type="match status" value="1"/>
</dbReference>
<proteinExistence type="inferred from homology"/>
<protein>
    <submittedName>
        <fullName evidence="4">DNA-processing protein DprA</fullName>
    </submittedName>
</protein>
<dbReference type="Proteomes" id="UP001201449">
    <property type="component" value="Unassembled WGS sequence"/>
</dbReference>
<name>A0ABS9BTI4_9BACT</name>
<reference evidence="4 5" key="1">
    <citation type="submission" date="2022-01" db="EMBL/GenBank/DDBJ databases">
        <title>Mariniradius saccharolyticus sp. nov., isolated from sediment of a river.</title>
        <authorList>
            <person name="Liu H."/>
        </authorList>
    </citation>
    <scope>NUCLEOTIDE SEQUENCE [LARGE SCALE GENOMIC DNA]</scope>
    <source>
        <strain evidence="4 5">RY-2</strain>
    </source>
</reference>
<comment type="caution">
    <text evidence="4">The sequence shown here is derived from an EMBL/GenBank/DDBJ whole genome shotgun (WGS) entry which is preliminary data.</text>
</comment>
<dbReference type="Pfam" id="PF02481">
    <property type="entry name" value="DNA_processg_A"/>
    <property type="match status" value="1"/>
</dbReference>
<dbReference type="EMBL" id="JAKEVZ010000005">
    <property type="protein sequence ID" value="MCF1750997.1"/>
    <property type="molecule type" value="Genomic_DNA"/>
</dbReference>
<dbReference type="PANTHER" id="PTHR43022:SF1">
    <property type="entry name" value="PROTEIN SMF"/>
    <property type="match status" value="1"/>
</dbReference>
<dbReference type="SUPFAM" id="SSF102405">
    <property type="entry name" value="MCP/YpsA-like"/>
    <property type="match status" value="1"/>
</dbReference>
<evidence type="ECO:0000256" key="1">
    <source>
        <dbReference type="ARBA" id="ARBA00006525"/>
    </source>
</evidence>
<feature type="domain" description="Smf/DprA SLOG" evidence="2">
    <location>
        <begin position="85"/>
        <end position="288"/>
    </location>
</feature>
<evidence type="ECO:0000259" key="3">
    <source>
        <dbReference type="Pfam" id="PF17782"/>
    </source>
</evidence>
<evidence type="ECO:0000259" key="2">
    <source>
        <dbReference type="Pfam" id="PF02481"/>
    </source>
</evidence>
<dbReference type="InterPro" id="IPR057666">
    <property type="entry name" value="DrpA_SLOG"/>
</dbReference>
<evidence type="ECO:0000313" key="4">
    <source>
        <dbReference type="EMBL" id="MCF1750997.1"/>
    </source>
</evidence>
<dbReference type="Pfam" id="PF17782">
    <property type="entry name" value="WHD_DprA"/>
    <property type="match status" value="1"/>
</dbReference>
<comment type="similarity">
    <text evidence="1">Belongs to the DprA/Smf family.</text>
</comment>
<dbReference type="InterPro" id="IPR003488">
    <property type="entry name" value="DprA"/>
</dbReference>
<organism evidence="4 5">
    <name type="scientific">Mariniradius sediminis</name>
    <dbReference type="NCBI Taxonomy" id="2909237"/>
    <lineage>
        <taxon>Bacteria</taxon>
        <taxon>Pseudomonadati</taxon>
        <taxon>Bacteroidota</taxon>
        <taxon>Cytophagia</taxon>
        <taxon>Cytophagales</taxon>
        <taxon>Cyclobacteriaceae</taxon>
        <taxon>Mariniradius</taxon>
    </lineage>
</organism>
<feature type="domain" description="DprA winged helix" evidence="3">
    <location>
        <begin position="318"/>
        <end position="368"/>
    </location>
</feature>
<dbReference type="Gene3D" id="3.40.50.450">
    <property type="match status" value="1"/>
</dbReference>